<evidence type="ECO:0000256" key="1">
    <source>
        <dbReference type="SAM" id="Phobius"/>
    </source>
</evidence>
<reference evidence="2" key="2">
    <citation type="journal article" date="2014" name="ISME J.">
        <title>Microbial stratification in low pH oxic and suboxic macroscopic growths along an acid mine drainage.</title>
        <authorList>
            <person name="Mendez-Garcia C."/>
            <person name="Mesa V."/>
            <person name="Sprenger R.R."/>
            <person name="Richter M."/>
            <person name="Diez M.S."/>
            <person name="Solano J."/>
            <person name="Bargiela R."/>
            <person name="Golyshina O.V."/>
            <person name="Manteca A."/>
            <person name="Ramos J.L."/>
            <person name="Gallego J.R."/>
            <person name="Llorente I."/>
            <person name="Martins Dos Santos V.A."/>
            <person name="Jensen O.N."/>
            <person name="Pelaez A.I."/>
            <person name="Sanchez J."/>
            <person name="Ferrer M."/>
        </authorList>
    </citation>
    <scope>NUCLEOTIDE SEQUENCE</scope>
</reference>
<reference evidence="2" key="1">
    <citation type="submission" date="2013-08" db="EMBL/GenBank/DDBJ databases">
        <authorList>
            <person name="Mendez C."/>
            <person name="Richter M."/>
            <person name="Ferrer M."/>
            <person name="Sanchez J."/>
        </authorList>
    </citation>
    <scope>NUCLEOTIDE SEQUENCE</scope>
</reference>
<dbReference type="InterPro" id="IPR045584">
    <property type="entry name" value="Pilin-like"/>
</dbReference>
<dbReference type="Pfam" id="PF07963">
    <property type="entry name" value="N_methyl"/>
    <property type="match status" value="1"/>
</dbReference>
<gene>
    <name evidence="2" type="ORF">B1B_09364</name>
</gene>
<dbReference type="EMBL" id="AUZY01006185">
    <property type="protein sequence ID" value="EQD55148.1"/>
    <property type="molecule type" value="Genomic_DNA"/>
</dbReference>
<sequence>MDRPDRSRLRPDGMSLIELVIVIVILGILATVLGLIITGPIRGFFETGRRVALVEDASTALAQMVRDIRAALPNSVRTTQSGGITALELLETLDGARYRDGPGGGVTSDADILTFNASSSGFNILGHFGNLTLPLTTTTDYLVIYNTGQTGANAYDIHAGPPNVITPSGTTISITAGTDEDHVSISPAFRFKYPSPYDRVYLVSGPVSWFCDPAAGTLRRESGYAISATEPVSASAGNLATNQVSACTFTYTPGTAERAGLVTLSLTLTSHDESVTLLREVQVVNAP</sequence>
<organism evidence="2">
    <name type="scientific">mine drainage metagenome</name>
    <dbReference type="NCBI Taxonomy" id="410659"/>
    <lineage>
        <taxon>unclassified sequences</taxon>
        <taxon>metagenomes</taxon>
        <taxon>ecological metagenomes</taxon>
    </lineage>
</organism>
<comment type="caution">
    <text evidence="2">The sequence shown here is derived from an EMBL/GenBank/DDBJ whole genome shotgun (WGS) entry which is preliminary data.</text>
</comment>
<keyword evidence="1" id="KW-0472">Membrane</keyword>
<dbReference type="AlphaFoldDB" id="T1AEV9"/>
<dbReference type="InterPro" id="IPR012902">
    <property type="entry name" value="N_methyl_site"/>
</dbReference>
<evidence type="ECO:0000313" key="2">
    <source>
        <dbReference type="EMBL" id="EQD55148.1"/>
    </source>
</evidence>
<keyword evidence="1" id="KW-0812">Transmembrane</keyword>
<accession>T1AEV9</accession>
<name>T1AEV9_9ZZZZ</name>
<proteinExistence type="predicted"/>
<dbReference type="SUPFAM" id="SSF54523">
    <property type="entry name" value="Pili subunits"/>
    <property type="match status" value="1"/>
</dbReference>
<keyword evidence="1" id="KW-1133">Transmembrane helix</keyword>
<feature type="transmembrane region" description="Helical" evidence="1">
    <location>
        <begin position="16"/>
        <end position="37"/>
    </location>
</feature>
<dbReference type="NCBIfam" id="TIGR02532">
    <property type="entry name" value="IV_pilin_GFxxxE"/>
    <property type="match status" value="1"/>
</dbReference>
<protein>
    <submittedName>
        <fullName evidence="2">Protein containing Prepilin-type cleavage/methylation</fullName>
    </submittedName>
</protein>